<evidence type="ECO:0000256" key="4">
    <source>
        <dbReference type="ARBA" id="ARBA00022630"/>
    </source>
</evidence>
<feature type="domain" description="FAD/NAD(P)-binding" evidence="11">
    <location>
        <begin position="376"/>
        <end position="651"/>
    </location>
</feature>
<dbReference type="OrthoDB" id="276546at2759"/>
<dbReference type="InterPro" id="IPR036188">
    <property type="entry name" value="FAD/NAD-bd_sf"/>
</dbReference>
<dbReference type="SUPFAM" id="SSF51395">
    <property type="entry name" value="FMN-linked oxidoreductases"/>
    <property type="match status" value="1"/>
</dbReference>
<evidence type="ECO:0000256" key="2">
    <source>
        <dbReference type="ARBA" id="ARBA00001966"/>
    </source>
</evidence>
<evidence type="ECO:0000313" key="12">
    <source>
        <dbReference type="EMBL" id="KDO35753.1"/>
    </source>
</evidence>
<dbReference type="GO" id="GO:0010181">
    <property type="term" value="F:FMN binding"/>
    <property type="evidence" value="ECO:0007669"/>
    <property type="project" value="InterPro"/>
</dbReference>
<dbReference type="FunFam" id="3.20.20.70:FF:000082">
    <property type="entry name" value="NADPH-dependent 2,4-dienoyl-CoA reductase"/>
    <property type="match status" value="1"/>
</dbReference>
<keyword evidence="7" id="KW-0560">Oxidoreductase</keyword>
<dbReference type="PANTHER" id="PTHR42917:SF2">
    <property type="entry name" value="2,4-DIENOYL-COA REDUCTASE [(2E)-ENOYL-COA-PRODUCING]"/>
    <property type="match status" value="1"/>
</dbReference>
<dbReference type="KEGG" id="spar:SPRG_00507"/>
<evidence type="ECO:0000256" key="3">
    <source>
        <dbReference type="ARBA" id="ARBA00011048"/>
    </source>
</evidence>
<dbReference type="GO" id="GO:0051536">
    <property type="term" value="F:iron-sulfur cluster binding"/>
    <property type="evidence" value="ECO:0007669"/>
    <property type="project" value="UniProtKB-KW"/>
</dbReference>
<feature type="domain" description="NADH:flavin oxidoreductase/NADH oxidase N-terminal" evidence="10">
    <location>
        <begin position="7"/>
        <end position="331"/>
    </location>
</feature>
<evidence type="ECO:0000256" key="8">
    <source>
        <dbReference type="ARBA" id="ARBA00023004"/>
    </source>
</evidence>
<keyword evidence="9" id="KW-0411">Iron-sulfur</keyword>
<evidence type="ECO:0000259" key="10">
    <source>
        <dbReference type="Pfam" id="PF00724"/>
    </source>
</evidence>
<dbReference type="VEuPathDB" id="FungiDB:SPRG_00507"/>
<evidence type="ECO:0008006" key="14">
    <source>
        <dbReference type="Google" id="ProtNLM"/>
    </source>
</evidence>
<dbReference type="Gene3D" id="3.40.50.720">
    <property type="entry name" value="NAD(P)-binding Rossmann-like Domain"/>
    <property type="match status" value="1"/>
</dbReference>
<dbReference type="RefSeq" id="XP_012193991.1">
    <property type="nucleotide sequence ID" value="XM_012338601.1"/>
</dbReference>
<dbReference type="GO" id="GO:0046872">
    <property type="term" value="F:metal ion binding"/>
    <property type="evidence" value="ECO:0007669"/>
    <property type="project" value="UniProtKB-KW"/>
</dbReference>
<keyword evidence="5" id="KW-0288">FMN</keyword>
<name>A0A067CZ53_SAPPC</name>
<dbReference type="Pfam" id="PF07992">
    <property type="entry name" value="Pyr_redox_2"/>
    <property type="match status" value="1"/>
</dbReference>
<dbReference type="Gene3D" id="3.50.50.60">
    <property type="entry name" value="FAD/NAD(P)-binding domain"/>
    <property type="match status" value="1"/>
</dbReference>
<reference evidence="12 13" key="1">
    <citation type="journal article" date="2013" name="PLoS Genet.">
        <title>Distinctive expansion of potential virulence genes in the genome of the oomycete fish pathogen Saprolegnia parasitica.</title>
        <authorList>
            <person name="Jiang R.H."/>
            <person name="de Bruijn I."/>
            <person name="Haas B.J."/>
            <person name="Belmonte R."/>
            <person name="Lobach L."/>
            <person name="Christie J."/>
            <person name="van den Ackerveken G."/>
            <person name="Bottin A."/>
            <person name="Bulone V."/>
            <person name="Diaz-Moreno S.M."/>
            <person name="Dumas B."/>
            <person name="Fan L."/>
            <person name="Gaulin E."/>
            <person name="Govers F."/>
            <person name="Grenville-Briggs L.J."/>
            <person name="Horner N.R."/>
            <person name="Levin J.Z."/>
            <person name="Mammella M."/>
            <person name="Meijer H.J."/>
            <person name="Morris P."/>
            <person name="Nusbaum C."/>
            <person name="Oome S."/>
            <person name="Phillips A.J."/>
            <person name="van Rooyen D."/>
            <person name="Rzeszutek E."/>
            <person name="Saraiva M."/>
            <person name="Secombes C.J."/>
            <person name="Seidl M.F."/>
            <person name="Snel B."/>
            <person name="Stassen J.H."/>
            <person name="Sykes S."/>
            <person name="Tripathy S."/>
            <person name="van den Berg H."/>
            <person name="Vega-Arreguin J.C."/>
            <person name="Wawra S."/>
            <person name="Young S.K."/>
            <person name="Zeng Q."/>
            <person name="Dieguez-Uribeondo J."/>
            <person name="Russ C."/>
            <person name="Tyler B.M."/>
            <person name="van West P."/>
        </authorList>
    </citation>
    <scope>NUCLEOTIDE SEQUENCE [LARGE SCALE GENOMIC DNA]</scope>
    <source>
        <strain evidence="12 13">CBS 223.65</strain>
    </source>
</reference>
<dbReference type="GeneID" id="24123146"/>
<dbReference type="STRING" id="695850.A0A067CZ53"/>
<dbReference type="PANTHER" id="PTHR42917">
    <property type="entry name" value="2,4-DIENOYL-COA REDUCTASE"/>
    <property type="match status" value="1"/>
</dbReference>
<keyword evidence="13" id="KW-1185">Reference proteome</keyword>
<dbReference type="InterPro" id="IPR023753">
    <property type="entry name" value="FAD/NAD-binding_dom"/>
</dbReference>
<evidence type="ECO:0000256" key="1">
    <source>
        <dbReference type="ARBA" id="ARBA00001917"/>
    </source>
</evidence>
<evidence type="ECO:0000259" key="11">
    <source>
        <dbReference type="Pfam" id="PF07992"/>
    </source>
</evidence>
<evidence type="ECO:0000256" key="9">
    <source>
        <dbReference type="ARBA" id="ARBA00023014"/>
    </source>
</evidence>
<dbReference type="Pfam" id="PF00724">
    <property type="entry name" value="Oxidored_FMN"/>
    <property type="match status" value="1"/>
</dbReference>
<dbReference type="SMR" id="A0A067CZ53"/>
<dbReference type="CDD" id="cd02930">
    <property type="entry name" value="DCR_FMN"/>
    <property type="match status" value="1"/>
</dbReference>
<dbReference type="InterPro" id="IPR001155">
    <property type="entry name" value="OxRdtase_FMN_N"/>
</dbReference>
<protein>
    <recommendedName>
        <fullName evidence="14">2,4-dienoyl-CoA reductase</fullName>
    </recommendedName>
</protein>
<dbReference type="Proteomes" id="UP000030745">
    <property type="component" value="Unassembled WGS sequence"/>
</dbReference>
<evidence type="ECO:0000256" key="6">
    <source>
        <dbReference type="ARBA" id="ARBA00022723"/>
    </source>
</evidence>
<comment type="cofactor">
    <cofactor evidence="1">
        <name>FMN</name>
        <dbReference type="ChEBI" id="CHEBI:58210"/>
    </cofactor>
</comment>
<keyword evidence="6" id="KW-0479">Metal-binding</keyword>
<dbReference type="PRINTS" id="PR00469">
    <property type="entry name" value="PNDRDTASEII"/>
</dbReference>
<dbReference type="InterPro" id="IPR051793">
    <property type="entry name" value="NADH:flavin_oxidoreductase"/>
</dbReference>
<evidence type="ECO:0000313" key="13">
    <source>
        <dbReference type="Proteomes" id="UP000030745"/>
    </source>
</evidence>
<dbReference type="OMA" id="WGGDYAR"/>
<comment type="similarity">
    <text evidence="3">In the N-terminal section; belongs to the NADH:flavin oxidoreductase/NADH oxidase family.</text>
</comment>
<accession>A0A067CZ53</accession>
<keyword evidence="4" id="KW-0285">Flavoprotein</keyword>
<keyword evidence="8" id="KW-0408">Iron</keyword>
<dbReference type="EMBL" id="KK583189">
    <property type="protein sequence ID" value="KDO35753.1"/>
    <property type="molecule type" value="Genomic_DNA"/>
</dbReference>
<dbReference type="Gene3D" id="3.20.20.70">
    <property type="entry name" value="Aldolase class I"/>
    <property type="match status" value="1"/>
</dbReference>
<dbReference type="PRINTS" id="PR00368">
    <property type="entry name" value="FADPNR"/>
</dbReference>
<dbReference type="InterPro" id="IPR013785">
    <property type="entry name" value="Aldolase_TIM"/>
</dbReference>
<proteinExistence type="inferred from homology"/>
<organism evidence="12 13">
    <name type="scientific">Saprolegnia parasitica (strain CBS 223.65)</name>
    <dbReference type="NCBI Taxonomy" id="695850"/>
    <lineage>
        <taxon>Eukaryota</taxon>
        <taxon>Sar</taxon>
        <taxon>Stramenopiles</taxon>
        <taxon>Oomycota</taxon>
        <taxon>Saprolegniomycetes</taxon>
        <taxon>Saprolegniales</taxon>
        <taxon>Saprolegniaceae</taxon>
        <taxon>Saprolegnia</taxon>
    </lineage>
</organism>
<comment type="cofactor">
    <cofactor evidence="2">
        <name>[4Fe-4S] cluster</name>
        <dbReference type="ChEBI" id="CHEBI:49883"/>
    </cofactor>
</comment>
<dbReference type="GO" id="GO:0016491">
    <property type="term" value="F:oxidoreductase activity"/>
    <property type="evidence" value="ECO:0007669"/>
    <property type="project" value="UniProtKB-KW"/>
</dbReference>
<evidence type="ECO:0000256" key="7">
    <source>
        <dbReference type="ARBA" id="ARBA00023002"/>
    </source>
</evidence>
<dbReference type="SUPFAM" id="SSF51905">
    <property type="entry name" value="FAD/NAD(P)-binding domain"/>
    <property type="match status" value="1"/>
</dbReference>
<sequence length="704" mass="76428">MTKYPHVFKPLDLGFTTLKNRVLMGSMHTGLEEGRSLTRLATFFAERAKGDVGLIVTGGIAPNRAGRVSPMAAKLTTSSEIQRHKEVTTAVHESDGKIAMQILHSGRYGYHPFNVAPSAIKAPIGWFTPKALSTSDVRSTIKDYVQCAVNAREAGYDGVEVMGSEGYLINQFIVAGTNKRSDEFGGDYLNRIKFPVEIVRQMRHAVGPDFIIIFRLSMLDLVKDGSSWEEIVVLAKELEAAGATILNTGIGWHEARIPTIATSVPRGAFSFVTHKLMGEVDIPLITTNRINSPQVAEDILAAGHADMVSMARPFLADPELVLKAKLGREDEINTCIGCNQACLDHTFKGIAATCLVNPRAGFETELNYLPTTTPKKIAVVGAGPAGLAAATVAAQRGHHVTIFDDHKEVGGQFNLAKQIPGKEEFYETLRYFEKRLKLTNVDVQLGKRVSAQELVDAKFDKVVLATGIKPRTLKIEGANHPKVVSYIDVLNKSVTLGKRVAVIGAGGIGFDVAEYATHVGKSPSLDMGLFSKEWGIDQSISTRGGLAKADHPAVERQVYLLQRKSSKHGKGLGKTTGWIHRLSLKHRNVEMIGGVSYDKVDDLGLYVTDNKTKQQRLLEVDHVVVCAGQVPLRELEEPLTKAGVDVFRIGGADEAAELDAKRAINMGSRLAAQIETIAVGAPILPEPTFGEKVVAYAMKKFAPQ</sequence>
<evidence type="ECO:0000256" key="5">
    <source>
        <dbReference type="ARBA" id="ARBA00022643"/>
    </source>
</evidence>
<dbReference type="AlphaFoldDB" id="A0A067CZ53"/>
<gene>
    <name evidence="12" type="ORF">SPRG_00507</name>
</gene>